<dbReference type="eggNOG" id="COG0334">
    <property type="taxonomic scope" value="Bacteria"/>
</dbReference>
<sequence>MAENIFNAFKMAQQQFDEIAEQLNLDQGTRELLRHPLREYHFSIPVKMDHGMTRIFRGMRIQHNDACGPSIGGIRFQPQESVNTIRALAAWTTWTCALMDLPMGGAAGTIVCNPHNLSLLEQEQICRGWVRQLARNLGPLRDVPSPDVMTNDRHTFWMLDEYEVLHGAQSTGFSTGKPFESGRSRGSKEAPGYGLVITIREALKEMQIDPNTTTASVQGFGTVAQPVVESYHQLGGKVTAVACWDHKVLTSYTFRKPEGIDGKELQKMTDQFGSINLKRAREFGYEVLPGDVWLEQDVDILIPAALENQISVDNVGRISEQVKLIAEGAYGATTPEADRELAQRHITLIPDLLCNAGGVISSYFEQVQSNMNCYWAYDEVLAQLESKMTAVFGTVSELARKKTLSLRHAAYIMAIDRIVQSCKARGWV</sequence>
<gene>
    <name evidence="7" type="ORF">U27_06285</name>
</gene>
<name>A0A081C403_VECG1</name>
<proteinExistence type="inferred from homology"/>
<dbReference type="CDD" id="cd01076">
    <property type="entry name" value="NAD_bind_1_Glu_DH"/>
    <property type="match status" value="1"/>
</dbReference>
<feature type="domain" description="Glutamate/phenylalanine/leucine/valine/L-tryptophan dehydrogenase C-terminal" evidence="6">
    <location>
        <begin position="184"/>
        <end position="426"/>
    </location>
</feature>
<evidence type="ECO:0000256" key="1">
    <source>
        <dbReference type="ARBA" id="ARBA00006382"/>
    </source>
</evidence>
<dbReference type="PANTHER" id="PTHR11606">
    <property type="entry name" value="GLUTAMATE DEHYDROGENASE"/>
    <property type="match status" value="1"/>
</dbReference>
<dbReference type="Proteomes" id="UP000030661">
    <property type="component" value="Unassembled WGS sequence"/>
</dbReference>
<evidence type="ECO:0000259" key="6">
    <source>
        <dbReference type="SMART" id="SM00839"/>
    </source>
</evidence>
<dbReference type="AlphaFoldDB" id="A0A081C403"/>
<accession>A0A081C403</accession>
<evidence type="ECO:0000256" key="3">
    <source>
        <dbReference type="PIRNR" id="PIRNR000185"/>
    </source>
</evidence>
<evidence type="ECO:0000313" key="7">
    <source>
        <dbReference type="EMBL" id="GAK59308.1"/>
    </source>
</evidence>
<dbReference type="InterPro" id="IPR006095">
    <property type="entry name" value="Glu/Leu/Phe/Val/Trp_DH"/>
</dbReference>
<dbReference type="Pfam" id="PF02812">
    <property type="entry name" value="ELFV_dehydrog_N"/>
    <property type="match status" value="1"/>
</dbReference>
<comment type="similarity">
    <text evidence="1 3 5">Belongs to the Glu/Leu/Phe/Val dehydrogenases family.</text>
</comment>
<dbReference type="InterPro" id="IPR036291">
    <property type="entry name" value="NAD(P)-bd_dom_sf"/>
</dbReference>
<dbReference type="SUPFAM" id="SSF51735">
    <property type="entry name" value="NAD(P)-binding Rossmann-fold domains"/>
    <property type="match status" value="1"/>
</dbReference>
<dbReference type="HOGENOM" id="CLU_025763_1_2_0"/>
<dbReference type="Gene3D" id="3.40.50.10860">
    <property type="entry name" value="Leucine Dehydrogenase, chain A, domain 1"/>
    <property type="match status" value="1"/>
</dbReference>
<keyword evidence="8" id="KW-1185">Reference proteome</keyword>
<dbReference type="InterPro" id="IPR014362">
    <property type="entry name" value="Glu_DH"/>
</dbReference>
<evidence type="ECO:0000256" key="4">
    <source>
        <dbReference type="PIRSR" id="PIRSR000185-3"/>
    </source>
</evidence>
<dbReference type="InterPro" id="IPR046346">
    <property type="entry name" value="Aminoacid_DH-like_N_sf"/>
</dbReference>
<dbReference type="Pfam" id="PF00208">
    <property type="entry name" value="ELFV_dehydrog"/>
    <property type="match status" value="1"/>
</dbReference>
<dbReference type="InterPro" id="IPR006096">
    <property type="entry name" value="Glu/Leu/Phe/Val/Trp_DH_C"/>
</dbReference>
<dbReference type="InterPro" id="IPR006097">
    <property type="entry name" value="Glu/Leu/Phe/Val/Trp_DH_dimer"/>
</dbReference>
<reference evidence="7" key="1">
    <citation type="journal article" date="2015" name="PeerJ">
        <title>First genomic representation of candidate bacterial phylum KSB3 points to enhanced environmental sensing as a trigger of wastewater bulking.</title>
        <authorList>
            <person name="Sekiguchi Y."/>
            <person name="Ohashi A."/>
            <person name="Parks D.H."/>
            <person name="Yamauchi T."/>
            <person name="Tyson G.W."/>
            <person name="Hugenholtz P."/>
        </authorList>
    </citation>
    <scope>NUCLEOTIDE SEQUENCE [LARGE SCALE GENOMIC DNA]</scope>
</reference>
<evidence type="ECO:0000313" key="8">
    <source>
        <dbReference type="Proteomes" id="UP000030661"/>
    </source>
</evidence>
<dbReference type="PIRSF" id="PIRSF000185">
    <property type="entry name" value="Glu_DH"/>
    <property type="match status" value="1"/>
</dbReference>
<dbReference type="SMART" id="SM00839">
    <property type="entry name" value="ELFV_dehydrog"/>
    <property type="match status" value="1"/>
</dbReference>
<dbReference type="Gene3D" id="3.40.50.720">
    <property type="entry name" value="NAD(P)-binding Rossmann-like Domain"/>
    <property type="match status" value="1"/>
</dbReference>
<evidence type="ECO:0000256" key="5">
    <source>
        <dbReference type="RuleBase" id="RU004417"/>
    </source>
</evidence>
<dbReference type="InterPro" id="IPR033922">
    <property type="entry name" value="NAD_bind_Glu_DH"/>
</dbReference>
<protein>
    <recommendedName>
        <fullName evidence="3">Glutamate dehydrogenase</fullName>
    </recommendedName>
</protein>
<evidence type="ECO:0000256" key="2">
    <source>
        <dbReference type="ARBA" id="ARBA00023002"/>
    </source>
</evidence>
<keyword evidence="2 3" id="KW-0560">Oxidoreductase</keyword>
<dbReference type="STRING" id="1499967.U27_06285"/>
<dbReference type="GO" id="GO:0004352">
    <property type="term" value="F:glutamate dehydrogenase (NAD+) activity"/>
    <property type="evidence" value="ECO:0007669"/>
    <property type="project" value="TreeGrafter"/>
</dbReference>
<dbReference type="PANTHER" id="PTHR11606:SF13">
    <property type="entry name" value="GLUTAMATE DEHYDROGENASE 1, MITOCHONDRIAL"/>
    <property type="match status" value="1"/>
</dbReference>
<feature type="site" description="Important for catalysis" evidence="4">
    <location>
        <position position="147"/>
    </location>
</feature>
<dbReference type="PRINTS" id="PR00082">
    <property type="entry name" value="GLFDHDRGNASE"/>
</dbReference>
<dbReference type="SUPFAM" id="SSF53223">
    <property type="entry name" value="Aminoacid dehydrogenase-like, N-terminal domain"/>
    <property type="match status" value="1"/>
</dbReference>
<dbReference type="EMBL" id="DF820470">
    <property type="protein sequence ID" value="GAK59308.1"/>
    <property type="molecule type" value="Genomic_DNA"/>
</dbReference>
<organism evidence="7">
    <name type="scientific">Vecturithrix granuli</name>
    <dbReference type="NCBI Taxonomy" id="1499967"/>
    <lineage>
        <taxon>Bacteria</taxon>
        <taxon>Candidatus Moduliflexota</taxon>
        <taxon>Candidatus Vecturitrichia</taxon>
        <taxon>Candidatus Vecturitrichales</taxon>
        <taxon>Candidatus Vecturitrichaceae</taxon>
        <taxon>Candidatus Vecturithrix</taxon>
    </lineage>
</organism>
<dbReference type="GO" id="GO:0006538">
    <property type="term" value="P:L-glutamate catabolic process"/>
    <property type="evidence" value="ECO:0007669"/>
    <property type="project" value="TreeGrafter"/>
</dbReference>